<dbReference type="AlphaFoldDB" id="A0A0C9YJ13"/>
<name>A0A0C9YJ13_9AGAM</name>
<feature type="compositionally biased region" description="Basic and acidic residues" evidence="1">
    <location>
        <begin position="21"/>
        <end position="32"/>
    </location>
</feature>
<feature type="region of interest" description="Disordered" evidence="1">
    <location>
        <begin position="1"/>
        <end position="32"/>
    </location>
</feature>
<reference evidence="2 3" key="1">
    <citation type="submission" date="2014-04" db="EMBL/GenBank/DDBJ databases">
        <authorList>
            <consortium name="DOE Joint Genome Institute"/>
            <person name="Kuo A."/>
            <person name="Kohler A."/>
            <person name="Costa M.D."/>
            <person name="Nagy L.G."/>
            <person name="Floudas D."/>
            <person name="Copeland A."/>
            <person name="Barry K.W."/>
            <person name="Cichocki N."/>
            <person name="Veneault-Fourrey C."/>
            <person name="LaButti K."/>
            <person name="Lindquist E.A."/>
            <person name="Lipzen A."/>
            <person name="Lundell T."/>
            <person name="Morin E."/>
            <person name="Murat C."/>
            <person name="Sun H."/>
            <person name="Tunlid A."/>
            <person name="Henrissat B."/>
            <person name="Grigoriev I.V."/>
            <person name="Hibbett D.S."/>
            <person name="Martin F."/>
            <person name="Nordberg H.P."/>
            <person name="Cantor M.N."/>
            <person name="Hua S.X."/>
        </authorList>
    </citation>
    <scope>NUCLEOTIDE SEQUENCE [LARGE SCALE GENOMIC DNA]</scope>
    <source>
        <strain evidence="2 3">441</strain>
    </source>
</reference>
<evidence type="ECO:0000313" key="2">
    <source>
        <dbReference type="EMBL" id="KIK16676.1"/>
    </source>
</evidence>
<evidence type="ECO:0000313" key="3">
    <source>
        <dbReference type="Proteomes" id="UP000054018"/>
    </source>
</evidence>
<evidence type="ECO:0000256" key="1">
    <source>
        <dbReference type="SAM" id="MobiDB-lite"/>
    </source>
</evidence>
<dbReference type="EMBL" id="KN833850">
    <property type="protein sequence ID" value="KIK16676.1"/>
    <property type="molecule type" value="Genomic_DNA"/>
</dbReference>
<gene>
    <name evidence="2" type="ORF">PISMIDRAFT_686149</name>
</gene>
<sequence length="55" mass="6066">MPDNDVAASGKRKYDWEEERDTPYRADGDGLARDCPRKDFGGAANLSIHASNLDP</sequence>
<protein>
    <submittedName>
        <fullName evidence="2">Uncharacterized protein</fullName>
    </submittedName>
</protein>
<proteinExistence type="predicted"/>
<dbReference type="Proteomes" id="UP000054018">
    <property type="component" value="Unassembled WGS sequence"/>
</dbReference>
<reference evidence="3" key="2">
    <citation type="submission" date="2015-01" db="EMBL/GenBank/DDBJ databases">
        <title>Evolutionary Origins and Diversification of the Mycorrhizal Mutualists.</title>
        <authorList>
            <consortium name="DOE Joint Genome Institute"/>
            <consortium name="Mycorrhizal Genomics Consortium"/>
            <person name="Kohler A."/>
            <person name="Kuo A."/>
            <person name="Nagy L.G."/>
            <person name="Floudas D."/>
            <person name="Copeland A."/>
            <person name="Barry K.W."/>
            <person name="Cichocki N."/>
            <person name="Veneault-Fourrey C."/>
            <person name="LaButti K."/>
            <person name="Lindquist E.A."/>
            <person name="Lipzen A."/>
            <person name="Lundell T."/>
            <person name="Morin E."/>
            <person name="Murat C."/>
            <person name="Riley R."/>
            <person name="Ohm R."/>
            <person name="Sun H."/>
            <person name="Tunlid A."/>
            <person name="Henrissat B."/>
            <person name="Grigoriev I.V."/>
            <person name="Hibbett D.S."/>
            <person name="Martin F."/>
        </authorList>
    </citation>
    <scope>NUCLEOTIDE SEQUENCE [LARGE SCALE GENOMIC DNA]</scope>
    <source>
        <strain evidence="3">441</strain>
    </source>
</reference>
<accession>A0A0C9YJ13</accession>
<dbReference type="HOGENOM" id="CLU_3033265_0_0_1"/>
<organism evidence="2 3">
    <name type="scientific">Pisolithus microcarpus 441</name>
    <dbReference type="NCBI Taxonomy" id="765257"/>
    <lineage>
        <taxon>Eukaryota</taxon>
        <taxon>Fungi</taxon>
        <taxon>Dikarya</taxon>
        <taxon>Basidiomycota</taxon>
        <taxon>Agaricomycotina</taxon>
        <taxon>Agaricomycetes</taxon>
        <taxon>Agaricomycetidae</taxon>
        <taxon>Boletales</taxon>
        <taxon>Sclerodermatineae</taxon>
        <taxon>Pisolithaceae</taxon>
        <taxon>Pisolithus</taxon>
    </lineage>
</organism>
<keyword evidence="3" id="KW-1185">Reference proteome</keyword>